<feature type="region of interest" description="Disordered" evidence="1">
    <location>
        <begin position="41"/>
        <end position="148"/>
    </location>
</feature>
<feature type="compositionally biased region" description="Polar residues" evidence="1">
    <location>
        <begin position="41"/>
        <end position="66"/>
    </location>
</feature>
<evidence type="ECO:0000313" key="2">
    <source>
        <dbReference type="Proteomes" id="UP000694865"/>
    </source>
</evidence>
<sequence length="241" mass="27822">MPKQKRKQTEELQRSSLTKWFKPLVHDENATCVERTSGVKNNSNTIVRSGNGAKTTSPGRSESSTSYHRRHCPLEAIQKRNGDRVFARKTSADRNHNKKSHRRASEKEAEGRIDMAHMNTSSQRRVTRQTSLVSDRHEEAPATESASKVDLDLKRTKKNTLTFHLKIGKCKELKKHILEFDEHDTILDVIERFLDKDKYKYKSIINNLFPEVNISEQRNIERYIPNFGMPAKLVAGETSRH</sequence>
<dbReference type="GeneID" id="102809936"/>
<organism evidence="2 3">
    <name type="scientific">Saccoglossus kowalevskii</name>
    <name type="common">Acorn worm</name>
    <dbReference type="NCBI Taxonomy" id="10224"/>
    <lineage>
        <taxon>Eukaryota</taxon>
        <taxon>Metazoa</taxon>
        <taxon>Hemichordata</taxon>
        <taxon>Enteropneusta</taxon>
        <taxon>Harrimaniidae</taxon>
        <taxon>Saccoglossus</taxon>
    </lineage>
</organism>
<feature type="compositionally biased region" description="Basic and acidic residues" evidence="1">
    <location>
        <begin position="103"/>
        <end position="115"/>
    </location>
</feature>
<name>A0ABM0MXL2_SACKO</name>
<gene>
    <name evidence="3" type="primary">LOC102809936</name>
</gene>
<feature type="compositionally biased region" description="Polar residues" evidence="1">
    <location>
        <begin position="118"/>
        <end position="133"/>
    </location>
</feature>
<feature type="compositionally biased region" description="Basic and acidic residues" evidence="1">
    <location>
        <begin position="77"/>
        <end position="95"/>
    </location>
</feature>
<accession>A0ABM0MXL2</accession>
<protein>
    <submittedName>
        <fullName evidence="3">Uncharacterized protein LOC102809936</fullName>
    </submittedName>
</protein>
<evidence type="ECO:0000313" key="3">
    <source>
        <dbReference type="RefSeq" id="XP_006824753.1"/>
    </source>
</evidence>
<evidence type="ECO:0000256" key="1">
    <source>
        <dbReference type="SAM" id="MobiDB-lite"/>
    </source>
</evidence>
<keyword evidence="2" id="KW-1185">Reference proteome</keyword>
<dbReference type="Proteomes" id="UP000694865">
    <property type="component" value="Unplaced"/>
</dbReference>
<proteinExistence type="predicted"/>
<dbReference type="RefSeq" id="XP_006824753.1">
    <property type="nucleotide sequence ID" value="XM_006824690.1"/>
</dbReference>
<reference evidence="3" key="1">
    <citation type="submission" date="2025-08" db="UniProtKB">
        <authorList>
            <consortium name="RefSeq"/>
        </authorList>
    </citation>
    <scope>IDENTIFICATION</scope>
    <source>
        <tissue evidence="3">Testes</tissue>
    </source>
</reference>